<reference evidence="9 11" key="2">
    <citation type="submission" date="2019-07" db="EMBL/GenBank/DDBJ databases">
        <title>Genomic Encyclopedia of Archaeal and Bacterial Type Strains, Phase II (KMG-II): from individual species to whole genera.</title>
        <authorList>
            <person name="Goeker M."/>
        </authorList>
    </citation>
    <scope>NUCLEOTIDE SEQUENCE [LARGE SCALE GENOMIC DNA]</scope>
    <source>
        <strain evidence="9 11">DSM 3754</strain>
    </source>
</reference>
<name>A0A4D6GQV2_HALS9</name>
<dbReference type="RefSeq" id="WP_010902103.1">
    <property type="nucleotide sequence ID" value="NZ_VRYN01000002.1"/>
</dbReference>
<feature type="transmembrane region" description="Helical" evidence="7">
    <location>
        <begin position="320"/>
        <end position="338"/>
    </location>
</feature>
<dbReference type="AlphaFoldDB" id="A0A4D6GQV2"/>
<accession>A0A4D6GQV2</accession>
<evidence type="ECO:0000256" key="7">
    <source>
        <dbReference type="SAM" id="Phobius"/>
    </source>
</evidence>
<dbReference type="NCBIfam" id="TIGR00374">
    <property type="entry name" value="flippase-like domain"/>
    <property type="match status" value="1"/>
</dbReference>
<evidence type="ECO:0000256" key="4">
    <source>
        <dbReference type="ARBA" id="ARBA00022692"/>
    </source>
</evidence>
<feature type="transmembrane region" description="Helical" evidence="7">
    <location>
        <begin position="6"/>
        <end position="29"/>
    </location>
</feature>
<comment type="similarity">
    <text evidence="2">Belongs to the UPF0104 family.</text>
</comment>
<evidence type="ECO:0000256" key="6">
    <source>
        <dbReference type="ARBA" id="ARBA00023136"/>
    </source>
</evidence>
<feature type="transmembrane region" description="Helical" evidence="7">
    <location>
        <begin position="41"/>
        <end position="66"/>
    </location>
</feature>
<dbReference type="Pfam" id="PF03706">
    <property type="entry name" value="LPG_synthase_TM"/>
    <property type="match status" value="1"/>
</dbReference>
<dbReference type="InterPro" id="IPR022791">
    <property type="entry name" value="L-PG_synthase/AglD"/>
</dbReference>
<dbReference type="EMBL" id="CP038631">
    <property type="protein sequence ID" value="QCC44090.1"/>
    <property type="molecule type" value="Genomic_DNA"/>
</dbReference>
<dbReference type="PANTHER" id="PTHR39087">
    <property type="entry name" value="UPF0104 MEMBRANE PROTEIN MJ1595"/>
    <property type="match status" value="1"/>
</dbReference>
<dbReference type="GO" id="GO:0005886">
    <property type="term" value="C:plasma membrane"/>
    <property type="evidence" value="ECO:0007669"/>
    <property type="project" value="UniProtKB-SubCell"/>
</dbReference>
<feature type="transmembrane region" description="Helical" evidence="7">
    <location>
        <begin position="236"/>
        <end position="258"/>
    </location>
</feature>
<reference evidence="8 10" key="1">
    <citation type="journal article" date="2019" name="Microbiol. Resour. Announc.">
        <title>The Genome Sequence of the Halobacterium salinarum Type Strain Is Closely Related to That of Laboratory Strains NRC-1 and R1.</title>
        <authorList>
            <person name="Pfeiffer F."/>
            <person name="Marchfelder A."/>
            <person name="Habermann B."/>
            <person name="Dyall-Smith M.L."/>
        </authorList>
    </citation>
    <scope>NUCLEOTIDE SEQUENCE [LARGE SCALE GENOMIC DNA]</scope>
    <source>
        <strain evidence="8">91-R6</strain>
        <strain evidence="10">ATCC 33171 / DSM 3754 / JCM 8978 / NBRC 102687 / NCIMB 764 / 91-R6</strain>
    </source>
</reference>
<feature type="transmembrane region" description="Helical" evidence="7">
    <location>
        <begin position="157"/>
        <end position="178"/>
    </location>
</feature>
<feature type="transmembrane region" description="Helical" evidence="7">
    <location>
        <begin position="264"/>
        <end position="282"/>
    </location>
</feature>
<dbReference type="EMBL" id="VRYN01000002">
    <property type="protein sequence ID" value="TYO76864.1"/>
    <property type="molecule type" value="Genomic_DNA"/>
</dbReference>
<feature type="transmembrane region" description="Helical" evidence="7">
    <location>
        <begin position="294"/>
        <end position="314"/>
    </location>
</feature>
<organism evidence="8 10">
    <name type="scientific">Halobacterium salinarum (strain ATCC 33171 / DSM 3754 / JCM 8978 / NBRC 102687 / NCIMB 764 / 91-R6)</name>
    <dbReference type="NCBI Taxonomy" id="2597657"/>
    <lineage>
        <taxon>Archaea</taxon>
        <taxon>Methanobacteriati</taxon>
        <taxon>Methanobacteriota</taxon>
        <taxon>Stenosarchaea group</taxon>
        <taxon>Halobacteria</taxon>
        <taxon>Halobacteriales</taxon>
        <taxon>Halobacteriaceae</taxon>
        <taxon>Halobacterium</taxon>
    </lineage>
</organism>
<proteinExistence type="inferred from homology"/>
<comment type="subcellular location">
    <subcellularLocation>
        <location evidence="1">Cell membrane</location>
        <topology evidence="1">Multi-pass membrane protein</topology>
    </subcellularLocation>
</comment>
<keyword evidence="6 7" id="KW-0472">Membrane</keyword>
<evidence type="ECO:0000256" key="5">
    <source>
        <dbReference type="ARBA" id="ARBA00022989"/>
    </source>
</evidence>
<reference evidence="8" key="3">
    <citation type="journal article" name="MicrobiologyOpen">
        <title>Whole-genome comparison between the type strain of Halobacterium salinarum (DSM 3754(T)) and the laboratory strains R1 and NRC-1.</title>
        <authorList>
            <person name="Pfeiffer F."/>
            <person name="Losensky G."/>
            <person name="Marchfelder A."/>
            <person name="Habermann B."/>
            <person name="Dyall-Smith M."/>
        </authorList>
    </citation>
    <scope>NUCLEOTIDE SEQUENCE</scope>
    <source>
        <strain evidence="8">91-R6</strain>
    </source>
</reference>
<evidence type="ECO:0000256" key="2">
    <source>
        <dbReference type="ARBA" id="ARBA00011061"/>
    </source>
</evidence>
<evidence type="ECO:0000313" key="11">
    <source>
        <dbReference type="Proteomes" id="UP000323075"/>
    </source>
</evidence>
<dbReference type="GeneID" id="68693169"/>
<dbReference type="Proteomes" id="UP000323075">
    <property type="component" value="Unassembled WGS sequence"/>
</dbReference>
<protein>
    <submittedName>
        <fullName evidence="8">UPF0104 family protein</fullName>
    </submittedName>
</protein>
<dbReference type="PANTHER" id="PTHR39087:SF2">
    <property type="entry name" value="UPF0104 MEMBRANE PROTEIN MJ1595"/>
    <property type="match status" value="1"/>
</dbReference>
<sequence length="342" mass="35002">MNTARVWSTIVGFGAAAVVFAVLFWLIGIQEIITALGRARIPLVVVAGALMLGWIVLQGTALWIVWRILDITVSVRSAILVFAGTSFANNITPFGQAGGEPVAALLTTNVSDADYETALAAIAGADALNFVPSIGLALTGTAAYAIVNTVSPRLRSVVGIVGAFVLIVGGLAVAGWRLRTTIQAAVVRVATPALRWLARVLPRVPVPSPERIEAGIEEFVASVERLAADRTGVLKVIGLATAALLCQAIAMWVVFIALGSPIPIYVPLFVVPVGTMAGIGPTPGGLGGIESVHVALLTALTSAAAPLVAAAVVIHRIGGFWLTMTVGGGSLAVLRAGGSDAD</sequence>
<keyword evidence="3" id="KW-1003">Cell membrane</keyword>
<evidence type="ECO:0000313" key="8">
    <source>
        <dbReference type="EMBL" id="QCC44090.1"/>
    </source>
</evidence>
<dbReference type="Proteomes" id="UP000296216">
    <property type="component" value="Chromosome"/>
</dbReference>
<keyword evidence="5 7" id="KW-1133">Transmembrane helix</keyword>
<evidence type="ECO:0000313" key="10">
    <source>
        <dbReference type="Proteomes" id="UP000296216"/>
    </source>
</evidence>
<evidence type="ECO:0000313" key="9">
    <source>
        <dbReference type="EMBL" id="TYO76864.1"/>
    </source>
</evidence>
<evidence type="ECO:0000256" key="3">
    <source>
        <dbReference type="ARBA" id="ARBA00022475"/>
    </source>
</evidence>
<evidence type="ECO:0000256" key="1">
    <source>
        <dbReference type="ARBA" id="ARBA00004651"/>
    </source>
</evidence>
<gene>
    <name evidence="9" type="ORF">APQ99_01506</name>
    <name evidence="8" type="ORF">HBSAL_01795</name>
</gene>
<keyword evidence="4 7" id="KW-0812">Transmembrane</keyword>